<comment type="caution">
    <text evidence="1">The sequence shown here is derived from an EMBL/GenBank/DDBJ whole genome shotgun (WGS) entry which is preliminary data.</text>
</comment>
<name>A0A9N9BXU5_9GLOM</name>
<gene>
    <name evidence="1" type="ORF">FCALED_LOCUS7730</name>
</gene>
<sequence>MGYLDLPYIWIWILTNSSNGKDPVLKDWSFCDCGDHRSNENLTCPPGNLNDGELTSISRIHIGARLNGDFEFKNHHFELECAVHQEDTNSSNYGKGKKEINKTVDVRECKYCIINGAFAPYGDAFLGLDVNLKLGKPNEVHQYKRWKVNSLTAQDYQNERKKSASNKDFFILFITTNCLNFKLPKNSGIVDASNWDKYFGPYSGRAHAYANVGPLNINKASRRDLLSVYGIGETWADKIMAKREFKDIEDAKKKTNIPERVLKRFKF</sequence>
<dbReference type="AlphaFoldDB" id="A0A9N9BXU5"/>
<dbReference type="SUPFAM" id="SSF81585">
    <property type="entry name" value="PsbU/PolX domain-like"/>
    <property type="match status" value="1"/>
</dbReference>
<dbReference type="EMBL" id="CAJVPQ010002103">
    <property type="protein sequence ID" value="CAG8583669.1"/>
    <property type="molecule type" value="Genomic_DNA"/>
</dbReference>
<evidence type="ECO:0000313" key="1">
    <source>
        <dbReference type="EMBL" id="CAG8583669.1"/>
    </source>
</evidence>
<proteinExistence type="predicted"/>
<accession>A0A9N9BXU5</accession>
<evidence type="ECO:0000313" key="2">
    <source>
        <dbReference type="Proteomes" id="UP000789570"/>
    </source>
</evidence>
<keyword evidence="2" id="KW-1185">Reference proteome</keyword>
<dbReference type="Pfam" id="PF12836">
    <property type="entry name" value="HHH_3"/>
    <property type="match status" value="1"/>
</dbReference>
<dbReference type="Proteomes" id="UP000789570">
    <property type="component" value="Unassembled WGS sequence"/>
</dbReference>
<organism evidence="1 2">
    <name type="scientific">Funneliformis caledonium</name>
    <dbReference type="NCBI Taxonomy" id="1117310"/>
    <lineage>
        <taxon>Eukaryota</taxon>
        <taxon>Fungi</taxon>
        <taxon>Fungi incertae sedis</taxon>
        <taxon>Mucoromycota</taxon>
        <taxon>Glomeromycotina</taxon>
        <taxon>Glomeromycetes</taxon>
        <taxon>Glomerales</taxon>
        <taxon>Glomeraceae</taxon>
        <taxon>Funneliformis</taxon>
    </lineage>
</organism>
<dbReference type="Gene3D" id="1.10.150.320">
    <property type="entry name" value="Photosystem II 12 kDa extrinsic protein"/>
    <property type="match status" value="1"/>
</dbReference>
<dbReference type="OrthoDB" id="2391221at2759"/>
<reference evidence="1" key="1">
    <citation type="submission" date="2021-06" db="EMBL/GenBank/DDBJ databases">
        <authorList>
            <person name="Kallberg Y."/>
            <person name="Tangrot J."/>
            <person name="Rosling A."/>
        </authorList>
    </citation>
    <scope>NUCLEOTIDE SEQUENCE</scope>
    <source>
        <strain evidence="1">UK204</strain>
    </source>
</reference>
<protein>
    <submittedName>
        <fullName evidence="1">13208_t:CDS:1</fullName>
    </submittedName>
</protein>